<dbReference type="Proteomes" id="UP000033636">
    <property type="component" value="Unassembled WGS sequence"/>
</dbReference>
<name>A0ACC6UZW8_9CREN</name>
<accession>A0ACC6UZW8</accession>
<protein>
    <submittedName>
        <fullName evidence="1">Acyl-CoA dehydrogenase family protein</fullName>
        <ecNumber evidence="1">1.-.-.-</ecNumber>
    </submittedName>
</protein>
<proteinExistence type="predicted"/>
<gene>
    <name evidence="1" type="ORF">TU35_002635</name>
</gene>
<sequence>MIYPQLGEEHELVRKAAAEFVERYVEPAARRIDSGEYPRDLLREMGKLGLLAPHIPQEYGGAGLDFRSLVVVVEEIARASPALATIAEVQASMIAYDLLHFAHQSVKERWLPQVARGEKIVAFALSEPCCGSDAAAIETRAERLGGVWRISGTKLWITSGLYADAYLVAARTGPREERHKSITLFLVERGPCVEARPVVVMGMHGTGTAEVKLEGCEVGDEAVVGGVNGGFSVVLEDLNNGRTNVGAIGLGIARAALAEAWGYARRRTAFGRAIAEFQVVQHYIAELFARIEAVRNVVYTAAYLRDRGDASFPIYAQIAKLMGSRLAADAARTAVQIMGGFGYSTDSKSEMLYRDAKATEIYEGANEVVLNSLYRLAEKSLFG</sequence>
<keyword evidence="1" id="KW-0560">Oxidoreductase</keyword>
<comment type="caution">
    <text evidence="1">The sequence shown here is derived from an EMBL/GenBank/DDBJ whole genome shotgun (WGS) entry which is preliminary data.</text>
</comment>
<reference evidence="1" key="1">
    <citation type="submission" date="2024-07" db="EMBL/GenBank/DDBJ databases">
        <title>Metagenome and Metagenome-Assembled Genomes of Archaea from a hot spring from the geothermal field of Los Azufres, Mexico.</title>
        <authorList>
            <person name="Marin-Paredes R."/>
            <person name="Martinez-Romero E."/>
            <person name="Servin-Garciduenas L.E."/>
        </authorList>
    </citation>
    <scope>NUCLEOTIDE SEQUENCE</scope>
</reference>
<dbReference type="EMBL" id="JZWT02000005">
    <property type="protein sequence ID" value="MFB6490138.1"/>
    <property type="molecule type" value="Genomic_DNA"/>
</dbReference>
<evidence type="ECO:0000313" key="1">
    <source>
        <dbReference type="EMBL" id="MFB6490138.1"/>
    </source>
</evidence>
<organism evidence="1 2">
    <name type="scientific">Thermoproteus sp. AZ2</name>
    <dbReference type="NCBI Taxonomy" id="1609232"/>
    <lineage>
        <taxon>Archaea</taxon>
        <taxon>Thermoproteota</taxon>
        <taxon>Thermoprotei</taxon>
        <taxon>Thermoproteales</taxon>
        <taxon>Thermoproteaceae</taxon>
        <taxon>Thermoproteus</taxon>
    </lineage>
</organism>
<evidence type="ECO:0000313" key="2">
    <source>
        <dbReference type="Proteomes" id="UP000033636"/>
    </source>
</evidence>
<dbReference type="EC" id="1.-.-.-" evidence="1"/>